<evidence type="ECO:0000313" key="2">
    <source>
        <dbReference type="Proteomes" id="UP000283589"/>
    </source>
</evidence>
<dbReference type="Proteomes" id="UP000283589">
    <property type="component" value="Unassembled WGS sequence"/>
</dbReference>
<reference evidence="1 2" key="1">
    <citation type="submission" date="2018-08" db="EMBL/GenBank/DDBJ databases">
        <title>A genome reference for cultivated species of the human gut microbiota.</title>
        <authorList>
            <person name="Zou Y."/>
            <person name="Xue W."/>
            <person name="Luo G."/>
        </authorList>
    </citation>
    <scope>NUCLEOTIDE SEQUENCE [LARGE SCALE GENOMIC DNA]</scope>
    <source>
        <strain evidence="1 2">AF14-49</strain>
    </source>
</reference>
<organism evidence="1 2">
    <name type="scientific">Butyricimonas virosa</name>
    <dbReference type="NCBI Taxonomy" id="544645"/>
    <lineage>
        <taxon>Bacteria</taxon>
        <taxon>Pseudomonadati</taxon>
        <taxon>Bacteroidota</taxon>
        <taxon>Bacteroidia</taxon>
        <taxon>Bacteroidales</taxon>
        <taxon>Odoribacteraceae</taxon>
        <taxon>Butyricimonas</taxon>
    </lineage>
</organism>
<sequence length="369" mass="42268">MATTFLYIDDDKLKDAAEKVQGFEQTGLRVLTNQHKGTWENQMKFIKENEAILDGLLLDLRLDDFPNEDGERADFRGTSLAQEIRTRQKEGEFKSFPIILFSGNDKLEKSLEKSGKDLFDICIDKGQINAKSYDVLSPQLLALAEGYKTITQSALNLSSILDTNIDFVDERFISELNDLANNPTHVIAGFLINDLIGKQGVLVDEQILAARLGIDILKSPEWEKVISSLSPSKYTGVFSDGWHRWWMTSVNEWWRKVIKAEKYLRSTPASIRVDLIKKGLGIEKLCTAEKIAKADSEEFWTLCKGYNRPLDPVDGLMIDGQENLYPWQDVEYVSIDAALKRKNNNVWKKVAKLEEERLIELERQFRKNR</sequence>
<gene>
    <name evidence="1" type="ORF">DWW18_17665</name>
</gene>
<evidence type="ECO:0000313" key="1">
    <source>
        <dbReference type="EMBL" id="RGV31351.1"/>
    </source>
</evidence>
<accession>A0A412WVL4</accession>
<dbReference type="EMBL" id="QRZA01000034">
    <property type="protein sequence ID" value="RGV31351.1"/>
    <property type="molecule type" value="Genomic_DNA"/>
</dbReference>
<name>A0A412WVL4_9BACT</name>
<comment type="caution">
    <text evidence="1">The sequence shown here is derived from an EMBL/GenBank/DDBJ whole genome shotgun (WGS) entry which is preliminary data.</text>
</comment>
<protein>
    <submittedName>
        <fullName evidence="1">Uncharacterized protein</fullName>
    </submittedName>
</protein>
<dbReference type="RefSeq" id="WP_118261360.1">
    <property type="nucleotide sequence ID" value="NZ_CALBWO010000047.1"/>
</dbReference>
<dbReference type="AlphaFoldDB" id="A0A412WVL4"/>
<proteinExistence type="predicted"/>